<dbReference type="Pfam" id="PF01381">
    <property type="entry name" value="HTH_3"/>
    <property type="match status" value="1"/>
</dbReference>
<dbReference type="Gene3D" id="1.10.260.40">
    <property type="entry name" value="lambda repressor-like DNA-binding domains"/>
    <property type="match status" value="1"/>
</dbReference>
<protein>
    <submittedName>
        <fullName evidence="2">Helix-turn-helix domain-containing protein</fullName>
    </submittedName>
</protein>
<dbReference type="Proteomes" id="UP000295668">
    <property type="component" value="Unassembled WGS sequence"/>
</dbReference>
<dbReference type="OrthoDB" id="573082at2"/>
<dbReference type="GO" id="GO:0003677">
    <property type="term" value="F:DNA binding"/>
    <property type="evidence" value="ECO:0007669"/>
    <property type="project" value="InterPro"/>
</dbReference>
<dbReference type="AlphaFoldDB" id="A0A4R5MIC4"/>
<dbReference type="RefSeq" id="WP_133263266.1">
    <property type="nucleotide sequence ID" value="NZ_SJCY01000010.1"/>
</dbReference>
<dbReference type="SUPFAM" id="SSF47413">
    <property type="entry name" value="lambda repressor-like DNA-binding domains"/>
    <property type="match status" value="1"/>
</dbReference>
<accession>A0A4R5MIC4</accession>
<dbReference type="InterPro" id="IPR001387">
    <property type="entry name" value="Cro/C1-type_HTH"/>
</dbReference>
<dbReference type="Pfam" id="PF05973">
    <property type="entry name" value="Gp49"/>
    <property type="match status" value="1"/>
</dbReference>
<sequence length="212" mass="25075">MSRELIFYEHHFIEFYRVQDEKVRGKIQYVFELIKQVEKVPEKFLKHLTGTDGFYEVRIEYQSNIYRIFCCFDEGKLVVLFNGFQKKTQKTPSKEIDKAIKLKNEYFKIKKIKMKNYGNIKTFDQLIDIEHGKIGTESRSIYEKNSQMFIISEMLKGARKEAKITQEQLAEKTGTKKSYISKIENGRGNIQLSTLIRIFEIGLNKRIGLTFL</sequence>
<organism evidence="2 3">
    <name type="scientific">Pedobacter changchengzhani</name>
    <dbReference type="NCBI Taxonomy" id="2529274"/>
    <lineage>
        <taxon>Bacteria</taxon>
        <taxon>Pseudomonadati</taxon>
        <taxon>Bacteroidota</taxon>
        <taxon>Sphingobacteriia</taxon>
        <taxon>Sphingobacteriales</taxon>
        <taxon>Sphingobacteriaceae</taxon>
        <taxon>Pedobacter</taxon>
    </lineage>
</organism>
<dbReference type="PROSITE" id="PS50943">
    <property type="entry name" value="HTH_CROC1"/>
    <property type="match status" value="1"/>
</dbReference>
<comment type="caution">
    <text evidence="2">The sequence shown here is derived from an EMBL/GenBank/DDBJ whole genome shotgun (WGS) entry which is preliminary data.</text>
</comment>
<dbReference type="InterPro" id="IPR009241">
    <property type="entry name" value="HigB-like"/>
</dbReference>
<dbReference type="EMBL" id="SJCY01000010">
    <property type="protein sequence ID" value="TDG35337.1"/>
    <property type="molecule type" value="Genomic_DNA"/>
</dbReference>
<keyword evidence="3" id="KW-1185">Reference proteome</keyword>
<dbReference type="InterPro" id="IPR010982">
    <property type="entry name" value="Lambda_DNA-bd_dom_sf"/>
</dbReference>
<dbReference type="CDD" id="cd00093">
    <property type="entry name" value="HTH_XRE"/>
    <property type="match status" value="1"/>
</dbReference>
<dbReference type="SMART" id="SM00530">
    <property type="entry name" value="HTH_XRE"/>
    <property type="match status" value="1"/>
</dbReference>
<proteinExistence type="predicted"/>
<dbReference type="InterPro" id="IPR035093">
    <property type="entry name" value="RelE/ParE_toxin_dom_sf"/>
</dbReference>
<reference evidence="2 3" key="1">
    <citation type="submission" date="2019-02" db="EMBL/GenBank/DDBJ databases">
        <title>Pedobacter sp. nov., a novel speices isolated from soil of pinguins habitat in Antarcitica.</title>
        <authorList>
            <person name="He R.-H."/>
        </authorList>
    </citation>
    <scope>NUCLEOTIDE SEQUENCE [LARGE SCALE GENOMIC DNA]</scope>
    <source>
        <strain evidence="2 3">E01020</strain>
    </source>
</reference>
<dbReference type="Gene3D" id="3.30.2310.20">
    <property type="entry name" value="RelE-like"/>
    <property type="match status" value="1"/>
</dbReference>
<evidence type="ECO:0000313" key="3">
    <source>
        <dbReference type="Proteomes" id="UP000295668"/>
    </source>
</evidence>
<evidence type="ECO:0000259" key="1">
    <source>
        <dbReference type="PROSITE" id="PS50943"/>
    </source>
</evidence>
<evidence type="ECO:0000313" key="2">
    <source>
        <dbReference type="EMBL" id="TDG35337.1"/>
    </source>
</evidence>
<name>A0A4R5MIC4_9SPHI</name>
<gene>
    <name evidence="2" type="ORF">EZJ43_13595</name>
</gene>
<feature type="domain" description="HTH cro/C1-type" evidence="1">
    <location>
        <begin position="155"/>
        <end position="198"/>
    </location>
</feature>